<evidence type="ECO:0000313" key="1">
    <source>
        <dbReference type="EMBL" id="EGV61567.1"/>
    </source>
</evidence>
<dbReference type="HOGENOM" id="CLU_789880_0_0_1"/>
<keyword evidence="2" id="KW-1185">Reference proteome</keyword>
<organism evidence="2">
    <name type="scientific">Candida tenuis (strain ATCC 10573 / BCRC 21748 / CBS 615 / JCM 9827 / NBRC 10315 / NRRL Y-1498 / VKM Y-70)</name>
    <name type="common">Yeast</name>
    <name type="synonym">Yamadazyma tenuis</name>
    <dbReference type="NCBI Taxonomy" id="590646"/>
    <lineage>
        <taxon>Eukaryota</taxon>
        <taxon>Fungi</taxon>
        <taxon>Dikarya</taxon>
        <taxon>Ascomycota</taxon>
        <taxon>Saccharomycotina</taxon>
        <taxon>Pichiomycetes</taxon>
        <taxon>Debaryomycetaceae</taxon>
        <taxon>Yamadazyma</taxon>
    </lineage>
</organism>
<dbReference type="AlphaFoldDB" id="G3BBL6"/>
<dbReference type="Proteomes" id="UP000000707">
    <property type="component" value="Unassembled WGS sequence"/>
</dbReference>
<reference evidence="1 2" key="1">
    <citation type="journal article" date="2011" name="Proc. Natl. Acad. Sci. U.S.A.">
        <title>Comparative genomics of xylose-fermenting fungi for enhanced biofuel production.</title>
        <authorList>
            <person name="Wohlbach D.J."/>
            <person name="Kuo A."/>
            <person name="Sato T.K."/>
            <person name="Potts K.M."/>
            <person name="Salamov A.A."/>
            <person name="LaButti K.M."/>
            <person name="Sun H."/>
            <person name="Clum A."/>
            <person name="Pangilinan J.L."/>
            <person name="Lindquist E.A."/>
            <person name="Lucas S."/>
            <person name="Lapidus A."/>
            <person name="Jin M."/>
            <person name="Gunawan C."/>
            <person name="Balan V."/>
            <person name="Dale B.E."/>
            <person name="Jeffries T.W."/>
            <person name="Zinkel R."/>
            <person name="Barry K.W."/>
            <person name="Grigoriev I.V."/>
            <person name="Gasch A.P."/>
        </authorList>
    </citation>
    <scope>NUCLEOTIDE SEQUENCE [LARGE SCALE GENOMIC DNA]</scope>
    <source>
        <strain evidence="2">ATCC 10573 / BCRC 21748 / CBS 615 / JCM 9827 / NBRC 10315 / NRRL Y-1498 / VKM Y-70</strain>
    </source>
</reference>
<protein>
    <submittedName>
        <fullName evidence="1">Uncharacterized protein</fullName>
    </submittedName>
</protein>
<dbReference type="eggNOG" id="ENOG502RPTY">
    <property type="taxonomic scope" value="Eukaryota"/>
</dbReference>
<dbReference type="EMBL" id="GL996527">
    <property type="protein sequence ID" value="EGV61567.1"/>
    <property type="molecule type" value="Genomic_DNA"/>
</dbReference>
<dbReference type="OrthoDB" id="4074633at2759"/>
<proteinExistence type="predicted"/>
<evidence type="ECO:0000313" key="2">
    <source>
        <dbReference type="Proteomes" id="UP000000707"/>
    </source>
</evidence>
<gene>
    <name evidence="1" type="ORF">CANTEDRAFT_135512</name>
</gene>
<sequence>MNSQTMSQRLAIPHLLPYTAIEPLSDQIKLSSKIFKSTSMKAITEAYNTTLIEAILVPEIEHQVNYHHKVKPLEEIVNEKGPFRVRIRYTNAGTISIPFLKTQTPRLQPMKEVGIAVKNSVRDAEIRKNWESTTSPSSNDKKTTDGAFEIGWYRVYGPKATMFSKEHHAELHSQEALWEFLLDQELLKGVDENGESVTVEEVRSDVSQIKKSYTDSWLQTLNEVSGYFASRCDQHYQKYGGRYINALFDEKIKWQNRMDETFEKKIRSYEQLINSLEVDRVTMHSDLVSPKSNGSSSDKQLVTNDKRVKKRRVGMGLHERRGLGKRLGDYMEENGVPCYKIGMKFDKKFRF</sequence>
<name>G3BBL6_CANTC</name>
<accession>G3BBL6</accession>